<protein>
    <submittedName>
        <fullName evidence="2">Transposase and inactivated derivatives</fullName>
    </submittedName>
</protein>
<feature type="domain" description="Transposase IS200-like" evidence="1">
    <location>
        <begin position="13"/>
        <end position="187"/>
    </location>
</feature>
<name>A0A380A9E1_9GAMM</name>
<dbReference type="Proteomes" id="UP000255061">
    <property type="component" value="Unassembled WGS sequence"/>
</dbReference>
<organism evidence="2 3">
    <name type="scientific">Shewanella morhuae</name>
    <dbReference type="NCBI Taxonomy" id="365591"/>
    <lineage>
        <taxon>Bacteria</taxon>
        <taxon>Pseudomonadati</taxon>
        <taxon>Pseudomonadota</taxon>
        <taxon>Gammaproteobacteria</taxon>
        <taxon>Alteromonadales</taxon>
        <taxon>Shewanellaceae</taxon>
        <taxon>Shewanella</taxon>
    </lineage>
</organism>
<dbReference type="RefSeq" id="WP_115406114.1">
    <property type="nucleotide sequence ID" value="NZ_UGYV01000001.1"/>
</dbReference>
<dbReference type="GO" id="GO:0004803">
    <property type="term" value="F:transposase activity"/>
    <property type="evidence" value="ECO:0007669"/>
    <property type="project" value="InterPro"/>
</dbReference>
<dbReference type="GO" id="GO:0003677">
    <property type="term" value="F:DNA binding"/>
    <property type="evidence" value="ECO:0007669"/>
    <property type="project" value="InterPro"/>
</dbReference>
<dbReference type="EMBL" id="UGYV01000001">
    <property type="protein sequence ID" value="SUI76731.1"/>
    <property type="molecule type" value="Genomic_DNA"/>
</dbReference>
<dbReference type="SMART" id="SM01321">
    <property type="entry name" value="Y1_Tnp"/>
    <property type="match status" value="1"/>
</dbReference>
<dbReference type="InterPro" id="IPR036515">
    <property type="entry name" value="Transposase_17_sf"/>
</dbReference>
<evidence type="ECO:0000313" key="3">
    <source>
        <dbReference type="Proteomes" id="UP000255061"/>
    </source>
</evidence>
<dbReference type="SUPFAM" id="SSF143422">
    <property type="entry name" value="Transposase IS200-like"/>
    <property type="match status" value="1"/>
</dbReference>
<dbReference type="PANTHER" id="PTHR34322">
    <property type="entry name" value="TRANSPOSASE, Y1_TNP DOMAIN-CONTAINING"/>
    <property type="match status" value="1"/>
</dbReference>
<proteinExistence type="predicted"/>
<sequence>MTSARRQLIDANTTPFYHVINRCVRRAFLCGEDKLTGRSFEHRRGWIVDKIKALSSIFCIDICAYAVMSNHYHLVLKIDVDKAKSLTQKDIIRRWCQITKGHAVATKYMNGDALIDGEVMLLDALLAEWHELLSSISWFMRCLNEEIARKANREDECKGAFWEGRFKSQALLDERALLACMMYVDLNPIRAGIADSVQSSDFTSIQERVNALNPHINAPQLAKTTADNLQPILHKALVKFEGATHISQQKGIPFHFADYLELIDWTSRAIRHDKKGYIDNQRPKLLNELGISPDAWLTSAKEFRRQYSGISGRWDSMCEFKKQHNSGKWCKGKVSSQALHP</sequence>
<evidence type="ECO:0000313" key="2">
    <source>
        <dbReference type="EMBL" id="SUI76731.1"/>
    </source>
</evidence>
<accession>A0A380A9E1</accession>
<dbReference type="GO" id="GO:0006313">
    <property type="term" value="P:DNA transposition"/>
    <property type="evidence" value="ECO:0007669"/>
    <property type="project" value="InterPro"/>
</dbReference>
<dbReference type="InterPro" id="IPR002686">
    <property type="entry name" value="Transposase_17"/>
</dbReference>
<dbReference type="Gene3D" id="3.30.70.1290">
    <property type="entry name" value="Transposase IS200-like"/>
    <property type="match status" value="1"/>
</dbReference>
<gene>
    <name evidence="2" type="ORF">NCTC10736_01967</name>
</gene>
<dbReference type="PANTHER" id="PTHR34322:SF2">
    <property type="entry name" value="TRANSPOSASE IS200-LIKE DOMAIN-CONTAINING PROTEIN"/>
    <property type="match status" value="1"/>
</dbReference>
<reference evidence="2 3" key="1">
    <citation type="submission" date="2018-06" db="EMBL/GenBank/DDBJ databases">
        <authorList>
            <consortium name="Pathogen Informatics"/>
            <person name="Doyle S."/>
        </authorList>
    </citation>
    <scope>NUCLEOTIDE SEQUENCE [LARGE SCALE GENOMIC DNA]</scope>
    <source>
        <strain evidence="2 3">NCTC10736</strain>
    </source>
</reference>
<evidence type="ECO:0000259" key="1">
    <source>
        <dbReference type="SMART" id="SM01321"/>
    </source>
</evidence>
<dbReference type="AlphaFoldDB" id="A0A380A9E1"/>